<dbReference type="GO" id="GO:0005634">
    <property type="term" value="C:nucleus"/>
    <property type="evidence" value="ECO:0007669"/>
    <property type="project" value="TreeGrafter"/>
</dbReference>
<comment type="caution">
    <text evidence="3">The sequence shown here is derived from an EMBL/GenBank/DDBJ whole genome shotgun (WGS) entry which is preliminary data.</text>
</comment>
<name>A0AAD5K654_9FUNG</name>
<dbReference type="Proteomes" id="UP001209540">
    <property type="component" value="Unassembled WGS sequence"/>
</dbReference>
<dbReference type="Pfam" id="PF04641">
    <property type="entry name" value="Rtf2"/>
    <property type="match status" value="1"/>
</dbReference>
<feature type="region of interest" description="Disordered" evidence="2">
    <location>
        <begin position="199"/>
        <end position="243"/>
    </location>
</feature>
<dbReference type="CDD" id="cd16653">
    <property type="entry name" value="RING-like_Rtf2"/>
    <property type="match status" value="1"/>
</dbReference>
<proteinExistence type="inferred from homology"/>
<dbReference type="InterPro" id="IPR027799">
    <property type="entry name" value="Rtf2_RING-finger"/>
</dbReference>
<gene>
    <name evidence="3" type="ORF">BDA99DRAFT_466560</name>
</gene>
<dbReference type="EMBL" id="JAIXMP010000020">
    <property type="protein sequence ID" value="KAI9257384.1"/>
    <property type="molecule type" value="Genomic_DNA"/>
</dbReference>
<evidence type="ECO:0000256" key="2">
    <source>
        <dbReference type="SAM" id="MobiDB-lite"/>
    </source>
</evidence>
<dbReference type="PANTHER" id="PTHR12775:SF0">
    <property type="entry name" value="REPLICATION TERMINATION FACTOR 2"/>
    <property type="match status" value="1"/>
</dbReference>
<feature type="compositionally biased region" description="Polar residues" evidence="2">
    <location>
        <begin position="223"/>
        <end position="239"/>
    </location>
</feature>
<comment type="similarity">
    <text evidence="1">Belongs to the rtf2 family.</text>
</comment>
<keyword evidence="4" id="KW-1185">Reference proteome</keyword>
<dbReference type="GO" id="GO:0006274">
    <property type="term" value="P:DNA replication termination"/>
    <property type="evidence" value="ECO:0007669"/>
    <property type="project" value="TreeGrafter"/>
</dbReference>
<accession>A0AAD5K654</accession>
<evidence type="ECO:0000313" key="3">
    <source>
        <dbReference type="EMBL" id="KAI9257384.1"/>
    </source>
</evidence>
<protein>
    <submittedName>
        <fullName evidence="3">Rtf2 RING-finger-domain-containing protein</fullName>
    </submittedName>
</protein>
<feature type="compositionally biased region" description="Basic and acidic residues" evidence="2">
    <location>
        <begin position="206"/>
        <end position="215"/>
    </location>
</feature>
<dbReference type="InterPro" id="IPR006735">
    <property type="entry name" value="Rtf2"/>
</dbReference>
<dbReference type="AlphaFoldDB" id="A0AAD5K654"/>
<sequence length="292" mass="32372">MGNDGGSIPRRIELVKEKQKEVKINPDLERIAAWFYCALSKQPLQTPIVACRLGKLYNQDAIIEYLLDKNAYGDGDKICSHISSPKDTVKLTLTPNPSYDESKSIKDSTTMGHLDKEMKSQFICPISMKEMNGKHRFVYLDSCGCVFAELSLKEIKSKECVSCGKPFESENVIVINPNKEELDGMKAVMKAKKVKAKAEKKAKKAAKQEDGSEKEKKRKRDSVSPSKSNLAPPTKKSNISSSAAAAVMGKVAQELAEKEKGKEMSQAVKSIYAKKEVKGNYLTMGTFNRYAS</sequence>
<reference evidence="3" key="2">
    <citation type="submission" date="2023-02" db="EMBL/GenBank/DDBJ databases">
        <authorList>
            <consortium name="DOE Joint Genome Institute"/>
            <person name="Mondo S.J."/>
            <person name="Chang Y."/>
            <person name="Wang Y."/>
            <person name="Ahrendt S."/>
            <person name="Andreopoulos W."/>
            <person name="Barry K."/>
            <person name="Beard J."/>
            <person name="Benny G.L."/>
            <person name="Blankenship S."/>
            <person name="Bonito G."/>
            <person name="Cuomo C."/>
            <person name="Desiro A."/>
            <person name="Gervers K.A."/>
            <person name="Hundley H."/>
            <person name="Kuo A."/>
            <person name="LaButti K."/>
            <person name="Lang B.F."/>
            <person name="Lipzen A."/>
            <person name="O'Donnell K."/>
            <person name="Pangilinan J."/>
            <person name="Reynolds N."/>
            <person name="Sandor L."/>
            <person name="Smith M.W."/>
            <person name="Tsang A."/>
            <person name="Grigoriev I.V."/>
            <person name="Stajich J.E."/>
            <person name="Spatafora J.W."/>
        </authorList>
    </citation>
    <scope>NUCLEOTIDE SEQUENCE</scope>
    <source>
        <strain evidence="3">RSA 2281</strain>
    </source>
</reference>
<evidence type="ECO:0000313" key="4">
    <source>
        <dbReference type="Proteomes" id="UP001209540"/>
    </source>
</evidence>
<reference evidence="3" key="1">
    <citation type="journal article" date="2022" name="IScience">
        <title>Evolution of zygomycete secretomes and the origins of terrestrial fungal ecologies.</title>
        <authorList>
            <person name="Chang Y."/>
            <person name="Wang Y."/>
            <person name="Mondo S."/>
            <person name="Ahrendt S."/>
            <person name="Andreopoulos W."/>
            <person name="Barry K."/>
            <person name="Beard J."/>
            <person name="Benny G.L."/>
            <person name="Blankenship S."/>
            <person name="Bonito G."/>
            <person name="Cuomo C."/>
            <person name="Desiro A."/>
            <person name="Gervers K.A."/>
            <person name="Hundley H."/>
            <person name="Kuo A."/>
            <person name="LaButti K."/>
            <person name="Lang B.F."/>
            <person name="Lipzen A."/>
            <person name="O'Donnell K."/>
            <person name="Pangilinan J."/>
            <person name="Reynolds N."/>
            <person name="Sandor L."/>
            <person name="Smith M.E."/>
            <person name="Tsang A."/>
            <person name="Grigoriev I.V."/>
            <person name="Stajich J.E."/>
            <person name="Spatafora J.W."/>
        </authorList>
    </citation>
    <scope>NUCLEOTIDE SEQUENCE</scope>
    <source>
        <strain evidence="3">RSA 2281</strain>
    </source>
</reference>
<dbReference type="PANTHER" id="PTHR12775">
    <property type="entry name" value="PROTEIN C20ORF43 HOMOLOG"/>
    <property type="match status" value="1"/>
</dbReference>
<evidence type="ECO:0000256" key="1">
    <source>
        <dbReference type="ARBA" id="ARBA00009885"/>
    </source>
</evidence>
<organism evidence="3 4">
    <name type="scientific">Phascolomyces articulosus</name>
    <dbReference type="NCBI Taxonomy" id="60185"/>
    <lineage>
        <taxon>Eukaryota</taxon>
        <taxon>Fungi</taxon>
        <taxon>Fungi incertae sedis</taxon>
        <taxon>Mucoromycota</taxon>
        <taxon>Mucoromycotina</taxon>
        <taxon>Mucoromycetes</taxon>
        <taxon>Mucorales</taxon>
        <taxon>Lichtheimiaceae</taxon>
        <taxon>Phascolomyces</taxon>
    </lineage>
</organism>